<keyword evidence="4" id="KW-0963">Cytoplasm</keyword>
<comment type="caution">
    <text evidence="7">The sequence shown here is derived from an EMBL/GenBank/DDBJ whole genome shotgun (WGS) entry which is preliminary data.</text>
</comment>
<dbReference type="InterPro" id="IPR029428">
    <property type="entry name" value="MCRIP"/>
</dbReference>
<accession>A0A8J2WLA9</accession>
<comment type="subcellular location">
    <subcellularLocation>
        <location evidence="2">Cytoplasm</location>
        <location evidence="2">Stress granule</location>
    </subcellularLocation>
    <subcellularLocation>
        <location evidence="1">Nucleus</location>
    </subcellularLocation>
</comment>
<evidence type="ECO:0000256" key="2">
    <source>
        <dbReference type="ARBA" id="ARBA00004210"/>
    </source>
</evidence>
<evidence type="ECO:0000256" key="4">
    <source>
        <dbReference type="ARBA" id="ARBA00022490"/>
    </source>
</evidence>
<evidence type="ECO:0000256" key="1">
    <source>
        <dbReference type="ARBA" id="ARBA00004123"/>
    </source>
</evidence>
<proteinExistence type="inferred from homology"/>
<dbReference type="AlphaFoldDB" id="A0A8J2WLA9"/>
<keyword evidence="5" id="KW-0539">Nucleus</keyword>
<evidence type="ECO:0000256" key="3">
    <source>
        <dbReference type="ARBA" id="ARBA00010821"/>
    </source>
</evidence>
<comment type="similarity">
    <text evidence="3">Belongs to the MCRIP family.</text>
</comment>
<name>A0A8J2WLA9_9CRUS</name>
<dbReference type="GO" id="GO:0010494">
    <property type="term" value="C:cytoplasmic stress granule"/>
    <property type="evidence" value="ECO:0007669"/>
    <property type="project" value="UniProtKB-SubCell"/>
</dbReference>
<feature type="region of interest" description="Disordered" evidence="6">
    <location>
        <begin position="30"/>
        <end position="82"/>
    </location>
</feature>
<evidence type="ECO:0000256" key="5">
    <source>
        <dbReference type="ARBA" id="ARBA00023242"/>
    </source>
</evidence>
<dbReference type="OrthoDB" id="9983138at2759"/>
<reference evidence="7" key="1">
    <citation type="submission" date="2021-11" db="EMBL/GenBank/DDBJ databases">
        <authorList>
            <person name="Schell T."/>
        </authorList>
    </citation>
    <scope>NUCLEOTIDE SEQUENCE</scope>
    <source>
        <strain evidence="7">M5</strain>
    </source>
</reference>
<dbReference type="Pfam" id="PF14799">
    <property type="entry name" value="FAM195"/>
    <property type="match status" value="1"/>
</dbReference>
<keyword evidence="8" id="KW-1185">Reference proteome</keyword>
<gene>
    <name evidence="7" type="ORF">DGAL_LOCUS13833</name>
</gene>
<dbReference type="GO" id="GO:0005634">
    <property type="term" value="C:nucleus"/>
    <property type="evidence" value="ECO:0007669"/>
    <property type="project" value="UniProtKB-SubCell"/>
</dbReference>
<protein>
    <submittedName>
        <fullName evidence="7">Uncharacterized protein</fullName>
    </submittedName>
</protein>
<dbReference type="EMBL" id="CAKKLH010000302">
    <property type="protein sequence ID" value="CAH0110270.1"/>
    <property type="molecule type" value="Genomic_DNA"/>
</dbReference>
<sequence length="155" mass="18023">MYTISKGPSQIVAKTRRGLAQKLESLDTIRDMTRKNSDSDEVESLGSMSPPRPVFQTVSTTNKRHLHSSNSHRHHHQQQQPEILTRSQQELIKYVYDRWQRVNRELKTSTVPTAEGTSVTYYQDANPNPALQDFEPFDLEGWWGRRLYHTLTQSI</sequence>
<organism evidence="7 8">
    <name type="scientific">Daphnia galeata</name>
    <dbReference type="NCBI Taxonomy" id="27404"/>
    <lineage>
        <taxon>Eukaryota</taxon>
        <taxon>Metazoa</taxon>
        <taxon>Ecdysozoa</taxon>
        <taxon>Arthropoda</taxon>
        <taxon>Crustacea</taxon>
        <taxon>Branchiopoda</taxon>
        <taxon>Diplostraca</taxon>
        <taxon>Cladocera</taxon>
        <taxon>Anomopoda</taxon>
        <taxon>Daphniidae</taxon>
        <taxon>Daphnia</taxon>
    </lineage>
</organism>
<feature type="compositionally biased region" description="Basic residues" evidence="6">
    <location>
        <begin position="62"/>
        <end position="77"/>
    </location>
</feature>
<evidence type="ECO:0000256" key="6">
    <source>
        <dbReference type="SAM" id="MobiDB-lite"/>
    </source>
</evidence>
<dbReference type="Proteomes" id="UP000789390">
    <property type="component" value="Unassembled WGS sequence"/>
</dbReference>
<evidence type="ECO:0000313" key="7">
    <source>
        <dbReference type="EMBL" id="CAH0110270.1"/>
    </source>
</evidence>
<evidence type="ECO:0000313" key="8">
    <source>
        <dbReference type="Proteomes" id="UP000789390"/>
    </source>
</evidence>